<evidence type="ECO:0000256" key="7">
    <source>
        <dbReference type="ARBA" id="ARBA00022989"/>
    </source>
</evidence>
<feature type="transmembrane region" description="Helical" evidence="12">
    <location>
        <begin position="237"/>
        <end position="257"/>
    </location>
</feature>
<name>A0ABV7H2V3_9BURK</name>
<dbReference type="InterPro" id="IPR033885">
    <property type="entry name" value="AlkB/XylM"/>
</dbReference>
<evidence type="ECO:0000313" key="14">
    <source>
        <dbReference type="EMBL" id="MFC3147962.1"/>
    </source>
</evidence>
<keyword evidence="7 12" id="KW-1133">Transmembrane helix</keyword>
<dbReference type="PANTHER" id="PTHR38674">
    <property type="entry name" value="ALKANE 1-MONOOXYGENASE 1"/>
    <property type="match status" value="1"/>
</dbReference>
<evidence type="ECO:0000256" key="6">
    <source>
        <dbReference type="ARBA" id="ARBA00022723"/>
    </source>
</evidence>
<evidence type="ECO:0000259" key="13">
    <source>
        <dbReference type="Pfam" id="PF00487"/>
    </source>
</evidence>
<dbReference type="CDD" id="cd03512">
    <property type="entry name" value="Alkane-hydroxylase"/>
    <property type="match status" value="1"/>
</dbReference>
<feature type="transmembrane region" description="Helical" evidence="12">
    <location>
        <begin position="56"/>
        <end position="73"/>
    </location>
</feature>
<evidence type="ECO:0000256" key="10">
    <source>
        <dbReference type="ARBA" id="ARBA00023033"/>
    </source>
</evidence>
<feature type="transmembrane region" description="Helical" evidence="12">
    <location>
        <begin position="123"/>
        <end position="142"/>
    </location>
</feature>
<keyword evidence="4" id="KW-0997">Cell inner membrane</keyword>
<proteinExistence type="inferred from homology"/>
<keyword evidence="11 12" id="KW-0472">Membrane</keyword>
<evidence type="ECO:0000256" key="8">
    <source>
        <dbReference type="ARBA" id="ARBA00023002"/>
    </source>
</evidence>
<keyword evidence="8" id="KW-0560">Oxidoreductase</keyword>
<accession>A0ABV7H2V3</accession>
<evidence type="ECO:0000313" key="15">
    <source>
        <dbReference type="Proteomes" id="UP001595556"/>
    </source>
</evidence>
<sequence>MTPASPSTAKHQAKTYSRYSLSVKKWAYLMFLLPLSLPLSSAWIGQYTDQWDLAAFYTPLWYFVIIPALDWLIGKDPANPAEEDEAWLSAERFYKVLTLVCLPLYLALLVWGAWMLVTAPFSWVGMVGWTISMGLVGGVAAINTGHELIHKPTRLEQWAGGLLLAAVSYGSFKVEHIYGHHVDVATPRDGSTARLGETIYGFVPRAFWHNPARAFQLEREAFARRNRRWTPLASELVAWYGASLLYAATCVAVVALFTQAPWWVGLAYFAGQSVVAIALLEIINFVEHYGLARALVNDGPLKGRYERVNVTHSWNSNFALTNLLLFQLQRHSDHHAHASRRYQALRHFDESPQLPAGYATMVVLAAIPPLWRRIMDPRVAAYRAASRAAMGAAQVSAKASLP</sequence>
<evidence type="ECO:0000256" key="1">
    <source>
        <dbReference type="ARBA" id="ARBA00004429"/>
    </source>
</evidence>
<keyword evidence="6" id="KW-0479">Metal-binding</keyword>
<organism evidence="14 15">
    <name type="scientific">Piscinibacterium candidicorallinum</name>
    <dbReference type="NCBI Taxonomy" id="1793872"/>
    <lineage>
        <taxon>Bacteria</taxon>
        <taxon>Pseudomonadati</taxon>
        <taxon>Pseudomonadota</taxon>
        <taxon>Betaproteobacteria</taxon>
        <taxon>Burkholderiales</taxon>
        <taxon>Piscinibacterium</taxon>
    </lineage>
</organism>
<evidence type="ECO:0000256" key="9">
    <source>
        <dbReference type="ARBA" id="ARBA00023004"/>
    </source>
</evidence>
<dbReference type="EMBL" id="JBHRTI010000004">
    <property type="protein sequence ID" value="MFC3147962.1"/>
    <property type="molecule type" value="Genomic_DNA"/>
</dbReference>
<protein>
    <submittedName>
        <fullName evidence="14">Alkane 1-monooxygenase</fullName>
    </submittedName>
</protein>
<keyword evidence="15" id="KW-1185">Reference proteome</keyword>
<evidence type="ECO:0000256" key="11">
    <source>
        <dbReference type="ARBA" id="ARBA00023136"/>
    </source>
</evidence>
<dbReference type="PANTHER" id="PTHR38674:SF1">
    <property type="entry name" value="ALKANE 1-MONOOXYGENASE 1"/>
    <property type="match status" value="1"/>
</dbReference>
<feature type="transmembrane region" description="Helical" evidence="12">
    <location>
        <begin position="263"/>
        <end position="283"/>
    </location>
</feature>
<evidence type="ECO:0000256" key="3">
    <source>
        <dbReference type="ARBA" id="ARBA00022475"/>
    </source>
</evidence>
<dbReference type="Pfam" id="PF00487">
    <property type="entry name" value="FA_desaturase"/>
    <property type="match status" value="1"/>
</dbReference>
<evidence type="ECO:0000256" key="5">
    <source>
        <dbReference type="ARBA" id="ARBA00022692"/>
    </source>
</evidence>
<keyword evidence="9" id="KW-0408">Iron</keyword>
<comment type="subcellular location">
    <subcellularLocation>
        <location evidence="1">Cell inner membrane</location>
        <topology evidence="1">Multi-pass membrane protein</topology>
    </subcellularLocation>
</comment>
<gene>
    <name evidence="14" type="ORF">ACFOEN_09930</name>
</gene>
<evidence type="ECO:0000256" key="4">
    <source>
        <dbReference type="ARBA" id="ARBA00022519"/>
    </source>
</evidence>
<feature type="domain" description="Fatty acid desaturase" evidence="13">
    <location>
        <begin position="122"/>
        <end position="362"/>
    </location>
</feature>
<comment type="caution">
    <text evidence="14">The sequence shown here is derived from an EMBL/GenBank/DDBJ whole genome shotgun (WGS) entry which is preliminary data.</text>
</comment>
<reference evidence="15" key="1">
    <citation type="journal article" date="2019" name="Int. J. Syst. Evol. Microbiol.">
        <title>The Global Catalogue of Microorganisms (GCM) 10K type strain sequencing project: providing services to taxonomists for standard genome sequencing and annotation.</title>
        <authorList>
            <consortium name="The Broad Institute Genomics Platform"/>
            <consortium name="The Broad Institute Genome Sequencing Center for Infectious Disease"/>
            <person name="Wu L."/>
            <person name="Ma J."/>
        </authorList>
    </citation>
    <scope>NUCLEOTIDE SEQUENCE [LARGE SCALE GENOMIC DNA]</scope>
    <source>
        <strain evidence="15">KCTC 52168</strain>
    </source>
</reference>
<comment type="similarity">
    <text evidence="2">Belongs to the fatty acid desaturase type 1 family. AlkB subfamily.</text>
</comment>
<feature type="transmembrane region" description="Helical" evidence="12">
    <location>
        <begin position="93"/>
        <end position="117"/>
    </location>
</feature>
<dbReference type="RefSeq" id="WP_377303484.1">
    <property type="nucleotide sequence ID" value="NZ_CP180191.1"/>
</dbReference>
<keyword evidence="3" id="KW-1003">Cell membrane</keyword>
<keyword evidence="10" id="KW-0503">Monooxygenase</keyword>
<evidence type="ECO:0000256" key="12">
    <source>
        <dbReference type="SAM" id="Phobius"/>
    </source>
</evidence>
<dbReference type="Proteomes" id="UP001595556">
    <property type="component" value="Unassembled WGS sequence"/>
</dbReference>
<evidence type="ECO:0000256" key="2">
    <source>
        <dbReference type="ARBA" id="ARBA00010823"/>
    </source>
</evidence>
<keyword evidence="5 12" id="KW-0812">Transmembrane</keyword>
<feature type="transmembrane region" description="Helical" evidence="12">
    <location>
        <begin position="26"/>
        <end position="44"/>
    </location>
</feature>
<dbReference type="InterPro" id="IPR005804">
    <property type="entry name" value="FA_desaturase_dom"/>
</dbReference>